<evidence type="ECO:0000313" key="3">
    <source>
        <dbReference type="EMBL" id="SEV84117.1"/>
    </source>
</evidence>
<evidence type="ECO:0000259" key="2">
    <source>
        <dbReference type="Pfam" id="PF18291"/>
    </source>
</evidence>
<evidence type="ECO:0000313" key="4">
    <source>
        <dbReference type="Proteomes" id="UP000199373"/>
    </source>
</evidence>
<accession>A0A1I0M6L4</accession>
<keyword evidence="4" id="KW-1185">Reference proteome</keyword>
<sequence length="160" mass="17632">MSQKFIKSQNKNPESVAYGKYYAQAVYDSKFIETEDLADYIQSQASVKRSDIIAVLTELGEAMKHYFELGQKVHLTGIGIFKVGFSSIGVAKKEDCGAATITSRRVLFQPETERVVVGQENKNGKVKQKYVVAKTLIKDVVFEETHDNAVNAATSTASGD</sequence>
<dbReference type="GO" id="GO:0003677">
    <property type="term" value="F:DNA binding"/>
    <property type="evidence" value="ECO:0007669"/>
    <property type="project" value="UniProtKB-KW"/>
</dbReference>
<evidence type="ECO:0000256" key="1">
    <source>
        <dbReference type="ARBA" id="ARBA00023125"/>
    </source>
</evidence>
<dbReference type="InterPro" id="IPR041607">
    <property type="entry name" value="HU-HIG"/>
</dbReference>
<feature type="domain" description="HU" evidence="2">
    <location>
        <begin position="4"/>
        <end position="112"/>
    </location>
</feature>
<dbReference type="InterPro" id="IPR010992">
    <property type="entry name" value="IHF-like_DNA-bd_dom_sf"/>
</dbReference>
<name>A0A1I0M6L4_9BACT</name>
<dbReference type="Proteomes" id="UP000199373">
    <property type="component" value="Unassembled WGS sequence"/>
</dbReference>
<organism evidence="3 4">
    <name type="scientific">Prevotella aff. ruminicola Tc2-24</name>
    <dbReference type="NCBI Taxonomy" id="81582"/>
    <lineage>
        <taxon>Bacteria</taxon>
        <taxon>Pseudomonadati</taxon>
        <taxon>Bacteroidota</taxon>
        <taxon>Bacteroidia</taxon>
        <taxon>Bacteroidales</taxon>
        <taxon>Prevotellaceae</taxon>
        <taxon>Prevotella</taxon>
    </lineage>
</organism>
<dbReference type="EMBL" id="FOIQ01000001">
    <property type="protein sequence ID" value="SEV84117.1"/>
    <property type="molecule type" value="Genomic_DNA"/>
</dbReference>
<protein>
    <submittedName>
        <fullName evidence="3">DNA-binding protein, histone-like, putative</fullName>
    </submittedName>
</protein>
<reference evidence="3 4" key="1">
    <citation type="submission" date="2016-10" db="EMBL/GenBank/DDBJ databases">
        <authorList>
            <person name="de Groot N.N."/>
        </authorList>
    </citation>
    <scope>NUCLEOTIDE SEQUENCE [LARGE SCALE GENOMIC DNA]</scope>
    <source>
        <strain evidence="3 4">TC2-24</strain>
    </source>
</reference>
<dbReference type="RefSeq" id="WP_177178357.1">
    <property type="nucleotide sequence ID" value="NZ_FOIQ01000001.1"/>
</dbReference>
<dbReference type="Pfam" id="PF18291">
    <property type="entry name" value="HU-HIG"/>
    <property type="match status" value="1"/>
</dbReference>
<dbReference type="AlphaFoldDB" id="A0A1I0M6L4"/>
<proteinExistence type="predicted"/>
<dbReference type="SUPFAM" id="SSF47729">
    <property type="entry name" value="IHF-like DNA-binding proteins"/>
    <property type="match status" value="1"/>
</dbReference>
<keyword evidence="1 3" id="KW-0238">DNA-binding</keyword>
<dbReference type="Gene3D" id="4.10.520.10">
    <property type="entry name" value="IHF-like DNA-binding proteins"/>
    <property type="match status" value="1"/>
</dbReference>
<gene>
    <name evidence="3" type="ORF">SAMN04487850_0388</name>
</gene>